<dbReference type="RefSeq" id="WP_194503156.1">
    <property type="nucleotide sequence ID" value="NZ_JADIVZ010000003.1"/>
</dbReference>
<protein>
    <submittedName>
        <fullName evidence="2">DUF3068 domain-containing protein</fullName>
    </submittedName>
</protein>
<keyword evidence="1" id="KW-1133">Transmembrane helix</keyword>
<dbReference type="InterPro" id="IPR021424">
    <property type="entry name" value="PorA"/>
</dbReference>
<proteinExistence type="predicted"/>
<organism evidence="2 3">
    <name type="scientific">Nocardioides acrostichi</name>
    <dbReference type="NCBI Taxonomy" id="2784339"/>
    <lineage>
        <taxon>Bacteria</taxon>
        <taxon>Bacillati</taxon>
        <taxon>Actinomycetota</taxon>
        <taxon>Actinomycetes</taxon>
        <taxon>Propionibacteriales</taxon>
        <taxon>Nocardioidaceae</taxon>
        <taxon>Nocardioides</taxon>
    </lineage>
</organism>
<keyword evidence="3" id="KW-1185">Reference proteome</keyword>
<dbReference type="EMBL" id="JADIVZ010000003">
    <property type="protein sequence ID" value="MBF4161911.1"/>
    <property type="molecule type" value="Genomic_DNA"/>
</dbReference>
<dbReference type="Pfam" id="PF11271">
    <property type="entry name" value="PorA"/>
    <property type="match status" value="1"/>
</dbReference>
<evidence type="ECO:0000256" key="1">
    <source>
        <dbReference type="SAM" id="Phobius"/>
    </source>
</evidence>
<comment type="caution">
    <text evidence="2">The sequence shown here is derived from an EMBL/GenBank/DDBJ whole genome shotgun (WGS) entry which is preliminary data.</text>
</comment>
<dbReference type="Proteomes" id="UP000656804">
    <property type="component" value="Unassembled WGS sequence"/>
</dbReference>
<keyword evidence="1" id="KW-0472">Membrane</keyword>
<name>A0A930V118_9ACTN</name>
<evidence type="ECO:0000313" key="2">
    <source>
        <dbReference type="EMBL" id="MBF4161911.1"/>
    </source>
</evidence>
<gene>
    <name evidence="2" type="ORF">ISG29_09420</name>
</gene>
<dbReference type="AlphaFoldDB" id="A0A930V118"/>
<evidence type="ECO:0000313" key="3">
    <source>
        <dbReference type="Proteomes" id="UP000656804"/>
    </source>
</evidence>
<accession>A0A930V118</accession>
<sequence>MRIWIGRVVAGLGVFLLVVGVLALVWAPGALQKTPKKVDTTTYLDGTVQKLDAATGELGEQQPVGAISVTKTDSEASTADDVAWIQSTCVMITDGSDAQPVCTKGSDDMVTASVDVFGTDRVTGLAVENGTDGLQLGPDATPHDGLVNKWPFDSEKKTYPYWDGTLGKALPATYVGSESLDGLTTYKYEVKVTDQPAEIAADTQGTYSTVKDIWVEPVTGSIVNQTESQQRYLEDGTQVLDLQLGFTTDQVATSVAEAKTNSSGLTLLVHTVPLVGLVGGALLLVVGAAVLMLGRRRTDAAHVDSARPTAGAGV</sequence>
<keyword evidence="1" id="KW-0812">Transmembrane</keyword>
<feature type="transmembrane region" description="Helical" evidence="1">
    <location>
        <begin position="267"/>
        <end position="293"/>
    </location>
</feature>
<reference evidence="2" key="1">
    <citation type="submission" date="2020-11" db="EMBL/GenBank/DDBJ databases">
        <title>Nocardioides sp. CBS4Y-1, whole genome shotgun sequence.</title>
        <authorList>
            <person name="Tuo L."/>
        </authorList>
    </citation>
    <scope>NUCLEOTIDE SEQUENCE</scope>
    <source>
        <strain evidence="2">CBS4Y-1</strain>
    </source>
</reference>